<evidence type="ECO:0000313" key="2">
    <source>
        <dbReference type="Proteomes" id="UP000190449"/>
    </source>
</evidence>
<dbReference type="AlphaFoldDB" id="A0A1T4R3Q9"/>
<organism evidence="1 2">
    <name type="scientific">Fibrobacter intestinalis</name>
    <dbReference type="NCBI Taxonomy" id="28122"/>
    <lineage>
        <taxon>Bacteria</taxon>
        <taxon>Pseudomonadati</taxon>
        <taxon>Fibrobacterota</taxon>
        <taxon>Fibrobacteria</taxon>
        <taxon>Fibrobacterales</taxon>
        <taxon>Fibrobacteraceae</taxon>
        <taxon>Fibrobacter</taxon>
    </lineage>
</organism>
<protein>
    <submittedName>
        <fullName evidence="1">Uncharacterized protein</fullName>
    </submittedName>
</protein>
<proteinExistence type="predicted"/>
<dbReference type="Proteomes" id="UP000190449">
    <property type="component" value="Unassembled WGS sequence"/>
</dbReference>
<reference evidence="1 2" key="1">
    <citation type="submission" date="2017-02" db="EMBL/GenBank/DDBJ databases">
        <authorList>
            <person name="Peterson S.W."/>
        </authorList>
    </citation>
    <scope>NUCLEOTIDE SEQUENCE [LARGE SCALE GENOMIC DNA]</scope>
    <source>
        <strain evidence="1 2">ATCC 43854</strain>
    </source>
</reference>
<gene>
    <name evidence="1" type="ORF">SAMN02745108_02533</name>
</gene>
<evidence type="ECO:0000313" key="1">
    <source>
        <dbReference type="EMBL" id="SKA10684.1"/>
    </source>
</evidence>
<accession>A0A1T4R3Q9</accession>
<dbReference type="STRING" id="28122.SAMN02745108_02533"/>
<dbReference type="EMBL" id="FUWU01000061">
    <property type="protein sequence ID" value="SKA10684.1"/>
    <property type="molecule type" value="Genomic_DNA"/>
</dbReference>
<name>A0A1T4R3Q9_9BACT</name>
<sequence length="138" mass="15901">MTLSSARETCRSFVIARSEAKKQSLYASRLLHYVRNDSKSDGRNDGEDDVRNERWKRGFAMTLSSARETCRSFVIARSEATKQSLYASRLLHYVRNDGKSDVRNGGEDDGHNNGRREFVMRKLTTYNSNSTDFLKMNF</sequence>